<dbReference type="Gene3D" id="3.40.50.300">
    <property type="entry name" value="P-loop containing nucleotide triphosphate hydrolases"/>
    <property type="match status" value="1"/>
</dbReference>
<dbReference type="PANTHER" id="PTHR23155:SF1227">
    <property type="entry name" value="OS11G0462500 PROTEIN"/>
    <property type="match status" value="1"/>
</dbReference>
<evidence type="ECO:0000313" key="12">
    <source>
        <dbReference type="EMBL" id="EMS50896.1"/>
    </source>
</evidence>
<evidence type="ECO:0000256" key="6">
    <source>
        <dbReference type="ARBA" id="ARBA00023054"/>
    </source>
</evidence>
<dbReference type="Gene3D" id="3.80.10.10">
    <property type="entry name" value="Ribonuclease Inhibitor"/>
    <property type="match status" value="1"/>
</dbReference>
<dbReference type="SUPFAM" id="SSF52058">
    <property type="entry name" value="L domain-like"/>
    <property type="match status" value="1"/>
</dbReference>
<accession>M7YUV3</accession>
<feature type="region of interest" description="Disordered" evidence="7">
    <location>
        <begin position="138"/>
        <end position="179"/>
    </location>
</feature>
<dbReference type="InterPro" id="IPR055414">
    <property type="entry name" value="LRR_R13L4/SHOC2-like"/>
</dbReference>
<dbReference type="STRING" id="4572.M7YUV3"/>
<dbReference type="PRINTS" id="PR00364">
    <property type="entry name" value="DISEASERSIST"/>
</dbReference>
<dbReference type="Pfam" id="PF18052">
    <property type="entry name" value="Rx_N"/>
    <property type="match status" value="1"/>
</dbReference>
<dbReference type="InterPro" id="IPR002182">
    <property type="entry name" value="NB-ARC"/>
</dbReference>
<sequence>MEAVATAAATSFVEWMVPKLFDFLDKNHELRKNLERDIKFIKDEFAMISAVIQDEQNSRHGRGEEVHKEWIRMVREVAHAIEDCIDRFMHRVRRAKTGAGWLRRAVHRVKTVKARNEFAMAIQELKKISEDASKLRGAYCSSTTSSPGRSLSSEQTETAAAIEDDEDDDHSAASCPVPMGMEDPRDELLDLIRQQQQLKVITIVGFHGMGKTLLANHVYNYKAIQTQYEARAWVPPAKLGGTAANVLREILGQLGHPTDGRLTKLQERIKECIGIKRHSGKGQKILSNSFAEYSFGKKHSPYTPWANKTLLRTIYWGLGKLVVKNQNGTFGKKAGYWHDIKLAFAGLSGRFLVTTTIQRVANTCSSSAVNDHVYTMSTLANQHSRLLFFKEIFQDDELPPDVEELGSEALKKCDGLPLALVTTARFLQSAGNPTPMKWAKLCTDLGTYLESDELFSRMRSVLVQSYTSIDSQVARTFLLYLSTYPSGRPIKRSTLIRKWLAEGFSPGNITNNALDAATSCFDKLVDRSIIQPIDASGNSTELKTCHTHGMMLEFVIRKSMSDNFLTLCNQPSAPPLPSKIRRLSLHNTKPREVNDLSLVRSLTVSGETHPSILDFSKYELMRVLDLEEYDHQMSDGHLKLVCRNLLLLRYLSLGAAVTALPKNIKKLQFLETLDVRRTKIEILPTQVMELPFLLHLFGKFKLKQDVGARRMSKLQASLSANSKLETVAGFVVDSNKSQGFAQLMDHMKHLIKVKIWYDSCADASSTSTLSKAIKGFIERGTNFTTSLALSLNLSGESSQDLLNFSLETGKSYYLSSLKLQGGNIFSLPPFVTMLAGLNKLCLSVTHQLSRDIFAALSEMRSLKQLKLTATQLDKHIIGQGAFKILEDLWITVEVMTALDIEDGALPCLKSLRLLCKNLDGFSGTSAIKYFKRLKEIALHREVGGDTKQKWKEAARKHPRCPKILQYRLRLANGKAFSYCAYWLMAIHQHDQKRGLQSKHRLPLQSGKERSVPGLGSSYSGRDCGPELEIQTKLTASSSVDLPQRLTLVLGITERMLLVVKYAASLAMLDLASSIVTEFTSLAGIMARHCAWRGGLPEQIAQSLFEISQTAAEMEAFSRNEVLPKIVEGMRYMYRHYNSECSLNNEVNASVFEKDKEKSLWSAYLEVADKIHPVTQAYLHSSKATSFRSTVHKALFTALVGVDVKTFAEASLLLIQPLENFFNNVFVLAEDEKIRNNRLALLQKVASLTKGIADLSILQGFSLAM</sequence>
<keyword evidence="5" id="KW-0611">Plant defense</keyword>
<gene>
    <name evidence="12" type="ORF">TRIUR3_15734</name>
</gene>
<dbReference type="GO" id="GO:0006426">
    <property type="term" value="P:glycyl-tRNA aminoacylation"/>
    <property type="evidence" value="ECO:0007669"/>
    <property type="project" value="InterPro"/>
</dbReference>
<dbReference type="InterPro" id="IPR027417">
    <property type="entry name" value="P-loop_NTPase"/>
</dbReference>
<evidence type="ECO:0000256" key="5">
    <source>
        <dbReference type="ARBA" id="ARBA00022821"/>
    </source>
</evidence>
<evidence type="ECO:0000259" key="10">
    <source>
        <dbReference type="Pfam" id="PF23559"/>
    </source>
</evidence>
<dbReference type="InterPro" id="IPR042197">
    <property type="entry name" value="Apaf_helical"/>
</dbReference>
<evidence type="ECO:0000256" key="7">
    <source>
        <dbReference type="SAM" id="MobiDB-lite"/>
    </source>
</evidence>
<comment type="similarity">
    <text evidence="1">Belongs to the disease resistance NB-LRR family.</text>
</comment>
<dbReference type="Gene3D" id="1.20.5.4130">
    <property type="match status" value="1"/>
</dbReference>
<evidence type="ECO:0000256" key="3">
    <source>
        <dbReference type="ARBA" id="ARBA00022737"/>
    </source>
</evidence>
<evidence type="ECO:0000256" key="2">
    <source>
        <dbReference type="ARBA" id="ARBA00022614"/>
    </source>
</evidence>
<keyword evidence="6" id="KW-0175">Coiled coil</keyword>
<dbReference type="eggNOG" id="KOG4658">
    <property type="taxonomic scope" value="Eukaryota"/>
</dbReference>
<evidence type="ECO:0000259" key="9">
    <source>
        <dbReference type="Pfam" id="PF18052"/>
    </source>
</evidence>
<dbReference type="InterPro" id="IPR032675">
    <property type="entry name" value="LRR_dom_sf"/>
</dbReference>
<keyword evidence="2" id="KW-0433">Leucine-rich repeat</keyword>
<dbReference type="PANTHER" id="PTHR23155">
    <property type="entry name" value="DISEASE RESISTANCE PROTEIN RP"/>
    <property type="match status" value="1"/>
</dbReference>
<keyword evidence="4" id="KW-0547">Nucleotide-binding</keyword>
<dbReference type="Gene3D" id="1.10.8.430">
    <property type="entry name" value="Helical domain of apoptotic protease-activating factors"/>
    <property type="match status" value="1"/>
</dbReference>
<evidence type="ECO:0000259" key="11">
    <source>
        <dbReference type="Pfam" id="PF23598"/>
    </source>
</evidence>
<dbReference type="GO" id="GO:0005737">
    <property type="term" value="C:cytoplasm"/>
    <property type="evidence" value="ECO:0007669"/>
    <property type="project" value="InterPro"/>
</dbReference>
<dbReference type="GO" id="GO:0005524">
    <property type="term" value="F:ATP binding"/>
    <property type="evidence" value="ECO:0007669"/>
    <property type="project" value="InterPro"/>
</dbReference>
<dbReference type="Pfam" id="PF23559">
    <property type="entry name" value="WHD_DRP"/>
    <property type="match status" value="1"/>
</dbReference>
<dbReference type="OMA" id="LRTIYWG"/>
<reference evidence="12" key="1">
    <citation type="journal article" date="2013" name="Nature">
        <title>Draft genome of the wheat A-genome progenitor Triticum urartu.</title>
        <authorList>
            <person name="Ling H.Q."/>
            <person name="Zhao S."/>
            <person name="Liu D."/>
            <person name="Wang J."/>
            <person name="Sun H."/>
            <person name="Zhang C."/>
            <person name="Fan H."/>
            <person name="Li D."/>
            <person name="Dong L."/>
            <person name="Tao Y."/>
            <person name="Gao C."/>
            <person name="Wu H."/>
            <person name="Li Y."/>
            <person name="Cui Y."/>
            <person name="Guo X."/>
            <person name="Zheng S."/>
            <person name="Wang B."/>
            <person name="Yu K."/>
            <person name="Liang Q."/>
            <person name="Yang W."/>
            <person name="Lou X."/>
            <person name="Chen J."/>
            <person name="Feng M."/>
            <person name="Jian J."/>
            <person name="Zhang X."/>
            <person name="Luo G."/>
            <person name="Jiang Y."/>
            <person name="Liu J."/>
            <person name="Wang Z."/>
            <person name="Sha Y."/>
            <person name="Zhang B."/>
            <person name="Wu H."/>
            <person name="Tang D."/>
            <person name="Shen Q."/>
            <person name="Xue P."/>
            <person name="Zou S."/>
            <person name="Wang X."/>
            <person name="Liu X."/>
            <person name="Wang F."/>
            <person name="Yang Y."/>
            <person name="An X."/>
            <person name="Dong Z."/>
            <person name="Zhang K."/>
            <person name="Zhang X."/>
            <person name="Luo M.C."/>
            <person name="Dvorak J."/>
            <person name="Tong Y."/>
            <person name="Wang J."/>
            <person name="Yang H."/>
            <person name="Li Z."/>
            <person name="Wang D."/>
            <person name="Zhang A."/>
            <person name="Wang J."/>
        </authorList>
    </citation>
    <scope>NUCLEOTIDE SEQUENCE</scope>
</reference>
<dbReference type="EMBL" id="KD226853">
    <property type="protein sequence ID" value="EMS50896.1"/>
    <property type="molecule type" value="Genomic_DNA"/>
</dbReference>
<dbReference type="InterPro" id="IPR036388">
    <property type="entry name" value="WH-like_DNA-bd_sf"/>
</dbReference>
<proteinExistence type="inferred from homology"/>
<dbReference type="InterPro" id="IPR015944">
    <property type="entry name" value="Gly-tRNA-synth_bsu"/>
</dbReference>
<dbReference type="Pfam" id="PF00931">
    <property type="entry name" value="NB-ARC"/>
    <property type="match status" value="1"/>
</dbReference>
<feature type="domain" description="Disease resistance R13L4/SHOC-2-like LRR" evidence="11">
    <location>
        <begin position="599"/>
        <end position="962"/>
    </location>
</feature>
<protein>
    <submittedName>
        <fullName evidence="12">Disease resistance protein RPP13</fullName>
    </submittedName>
</protein>
<evidence type="ECO:0000256" key="1">
    <source>
        <dbReference type="ARBA" id="ARBA00008894"/>
    </source>
</evidence>
<dbReference type="GO" id="GO:0043531">
    <property type="term" value="F:ADP binding"/>
    <property type="evidence" value="ECO:0007669"/>
    <property type="project" value="InterPro"/>
</dbReference>
<organism evidence="12">
    <name type="scientific">Triticum urartu</name>
    <name type="common">Red wild einkorn</name>
    <name type="synonym">Crithodium urartu</name>
    <dbReference type="NCBI Taxonomy" id="4572"/>
    <lineage>
        <taxon>Eukaryota</taxon>
        <taxon>Viridiplantae</taxon>
        <taxon>Streptophyta</taxon>
        <taxon>Embryophyta</taxon>
        <taxon>Tracheophyta</taxon>
        <taxon>Spermatophyta</taxon>
        <taxon>Magnoliopsida</taxon>
        <taxon>Liliopsida</taxon>
        <taxon>Poales</taxon>
        <taxon>Poaceae</taxon>
        <taxon>BOP clade</taxon>
        <taxon>Pooideae</taxon>
        <taxon>Triticodae</taxon>
        <taxon>Triticeae</taxon>
        <taxon>Triticinae</taxon>
        <taxon>Triticum</taxon>
    </lineage>
</organism>
<dbReference type="InterPro" id="IPR058922">
    <property type="entry name" value="WHD_DRP"/>
</dbReference>
<feature type="domain" description="Disease resistance N-terminal" evidence="9">
    <location>
        <begin position="12"/>
        <end position="103"/>
    </location>
</feature>
<feature type="domain" description="Disease resistance protein winged helix" evidence="10">
    <location>
        <begin position="484"/>
        <end position="555"/>
    </location>
</feature>
<dbReference type="InterPro" id="IPR044974">
    <property type="entry name" value="Disease_R_plants"/>
</dbReference>
<keyword evidence="3" id="KW-0677">Repeat</keyword>
<dbReference type="Pfam" id="PF02092">
    <property type="entry name" value="tRNA_synt_2f"/>
    <property type="match status" value="1"/>
</dbReference>
<dbReference type="GO" id="GO:0098542">
    <property type="term" value="P:defense response to other organism"/>
    <property type="evidence" value="ECO:0007669"/>
    <property type="project" value="TreeGrafter"/>
</dbReference>
<dbReference type="GO" id="GO:0004820">
    <property type="term" value="F:glycine-tRNA ligase activity"/>
    <property type="evidence" value="ECO:0007669"/>
    <property type="project" value="InterPro"/>
</dbReference>
<dbReference type="InterPro" id="IPR041118">
    <property type="entry name" value="Rx_N"/>
</dbReference>
<dbReference type="Pfam" id="PF23598">
    <property type="entry name" value="LRR_14"/>
    <property type="match status" value="1"/>
</dbReference>
<feature type="compositionally biased region" description="Low complexity" evidence="7">
    <location>
        <begin position="141"/>
        <end position="153"/>
    </location>
</feature>
<dbReference type="Gene3D" id="1.10.10.10">
    <property type="entry name" value="Winged helix-like DNA-binding domain superfamily/Winged helix DNA-binding domain"/>
    <property type="match status" value="1"/>
</dbReference>
<dbReference type="AlphaFoldDB" id="M7YUV3"/>
<name>M7YUV3_TRIUA</name>
<dbReference type="InterPro" id="IPR038005">
    <property type="entry name" value="RX-like_CC"/>
</dbReference>
<evidence type="ECO:0000256" key="4">
    <source>
        <dbReference type="ARBA" id="ARBA00022741"/>
    </source>
</evidence>
<dbReference type="CDD" id="cd14798">
    <property type="entry name" value="RX-CC_like"/>
    <property type="match status" value="1"/>
</dbReference>
<feature type="domain" description="NB-ARC" evidence="8">
    <location>
        <begin position="184"/>
        <end position="270"/>
    </location>
</feature>
<feature type="region of interest" description="Disordered" evidence="7">
    <location>
        <begin position="996"/>
        <end position="1016"/>
    </location>
</feature>
<evidence type="ECO:0000259" key="8">
    <source>
        <dbReference type="Pfam" id="PF00931"/>
    </source>
</evidence>
<dbReference type="SUPFAM" id="SSF52540">
    <property type="entry name" value="P-loop containing nucleoside triphosphate hydrolases"/>
    <property type="match status" value="1"/>
</dbReference>